<evidence type="ECO:0000313" key="2">
    <source>
        <dbReference type="Proteomes" id="UP000799439"/>
    </source>
</evidence>
<gene>
    <name evidence="1" type="ORF">K461DRAFT_273468</name>
</gene>
<reference evidence="1" key="1">
    <citation type="journal article" date="2020" name="Stud. Mycol.">
        <title>101 Dothideomycetes genomes: a test case for predicting lifestyles and emergence of pathogens.</title>
        <authorList>
            <person name="Haridas S."/>
            <person name="Albert R."/>
            <person name="Binder M."/>
            <person name="Bloem J."/>
            <person name="Labutti K."/>
            <person name="Salamov A."/>
            <person name="Andreopoulos B."/>
            <person name="Baker S."/>
            <person name="Barry K."/>
            <person name="Bills G."/>
            <person name="Bluhm B."/>
            <person name="Cannon C."/>
            <person name="Castanera R."/>
            <person name="Culley D."/>
            <person name="Daum C."/>
            <person name="Ezra D."/>
            <person name="Gonzalez J."/>
            <person name="Henrissat B."/>
            <person name="Kuo A."/>
            <person name="Liang C."/>
            <person name="Lipzen A."/>
            <person name="Lutzoni F."/>
            <person name="Magnuson J."/>
            <person name="Mondo S."/>
            <person name="Nolan M."/>
            <person name="Ohm R."/>
            <person name="Pangilinan J."/>
            <person name="Park H.-J."/>
            <person name="Ramirez L."/>
            <person name="Alfaro M."/>
            <person name="Sun H."/>
            <person name="Tritt A."/>
            <person name="Yoshinaga Y."/>
            <person name="Zwiers L.-H."/>
            <person name="Turgeon B."/>
            <person name="Goodwin S."/>
            <person name="Spatafora J."/>
            <person name="Crous P."/>
            <person name="Grigoriev I."/>
        </authorList>
    </citation>
    <scope>NUCLEOTIDE SEQUENCE</scope>
    <source>
        <strain evidence="1">CBS 260.36</strain>
    </source>
</reference>
<dbReference type="Proteomes" id="UP000799439">
    <property type="component" value="Unassembled WGS sequence"/>
</dbReference>
<accession>A0A9P4J8I7</accession>
<comment type="caution">
    <text evidence="1">The sequence shown here is derived from an EMBL/GenBank/DDBJ whole genome shotgun (WGS) entry which is preliminary data.</text>
</comment>
<protein>
    <submittedName>
        <fullName evidence="1">Uncharacterized protein</fullName>
    </submittedName>
</protein>
<dbReference type="AlphaFoldDB" id="A0A9P4J8I7"/>
<dbReference type="PROSITE" id="PS51257">
    <property type="entry name" value="PROKAR_LIPOPROTEIN"/>
    <property type="match status" value="1"/>
</dbReference>
<organism evidence="1 2">
    <name type="scientific">Myriangium duriaei CBS 260.36</name>
    <dbReference type="NCBI Taxonomy" id="1168546"/>
    <lineage>
        <taxon>Eukaryota</taxon>
        <taxon>Fungi</taxon>
        <taxon>Dikarya</taxon>
        <taxon>Ascomycota</taxon>
        <taxon>Pezizomycotina</taxon>
        <taxon>Dothideomycetes</taxon>
        <taxon>Dothideomycetidae</taxon>
        <taxon>Myriangiales</taxon>
        <taxon>Myriangiaceae</taxon>
        <taxon>Myriangium</taxon>
    </lineage>
</organism>
<evidence type="ECO:0000313" key="1">
    <source>
        <dbReference type="EMBL" id="KAF2157313.1"/>
    </source>
</evidence>
<dbReference type="EMBL" id="ML996081">
    <property type="protein sequence ID" value="KAF2157313.1"/>
    <property type="molecule type" value="Genomic_DNA"/>
</dbReference>
<sequence length="51" mass="5690">MRVWSATVPRSADKPAGRVPFLHNTIQVLVSGCWGFNKAKLRLGSTPRIRI</sequence>
<keyword evidence="2" id="KW-1185">Reference proteome</keyword>
<name>A0A9P4J8I7_9PEZI</name>
<proteinExistence type="predicted"/>